<reference evidence="2" key="1">
    <citation type="submission" date="2017-03" db="EMBL/GenBank/DDBJ databases">
        <title>Phytopthora megakarya and P. palmivora, two closely related causual agents of cacao black pod achieved similar genome size and gene model numbers by different mechanisms.</title>
        <authorList>
            <person name="Ali S."/>
            <person name="Shao J."/>
            <person name="Larry D.J."/>
            <person name="Kronmiller B."/>
            <person name="Shen D."/>
            <person name="Strem M.D."/>
            <person name="Melnick R.L."/>
            <person name="Guiltinan M.J."/>
            <person name="Tyler B.M."/>
            <person name="Meinhardt L.W."/>
            <person name="Bailey B.A."/>
        </authorList>
    </citation>
    <scope>NUCLEOTIDE SEQUENCE [LARGE SCALE GENOMIC DNA]</scope>
    <source>
        <strain evidence="2">zdho120</strain>
    </source>
</reference>
<keyword evidence="2" id="KW-1185">Reference proteome</keyword>
<dbReference type="Proteomes" id="UP000198211">
    <property type="component" value="Unassembled WGS sequence"/>
</dbReference>
<evidence type="ECO:0000313" key="2">
    <source>
        <dbReference type="Proteomes" id="UP000198211"/>
    </source>
</evidence>
<dbReference type="AlphaFoldDB" id="A0A225W5G6"/>
<sequence>MARVSKYSPTTRLANGSCNIPACRDDSHVGWTSSQISTSSCITLSLKTGLPTHFRVYRRLPLSRGIKLSGRVYAQVLVCNVRNSTRVQYSTISDA</sequence>
<dbReference type="EMBL" id="NBNE01001743">
    <property type="protein sequence ID" value="OWZ12812.1"/>
    <property type="molecule type" value="Genomic_DNA"/>
</dbReference>
<comment type="caution">
    <text evidence="1">The sequence shown here is derived from an EMBL/GenBank/DDBJ whole genome shotgun (WGS) entry which is preliminary data.</text>
</comment>
<evidence type="ECO:0000313" key="1">
    <source>
        <dbReference type="EMBL" id="OWZ12812.1"/>
    </source>
</evidence>
<gene>
    <name evidence="1" type="ORF">PHMEG_00013964</name>
</gene>
<organism evidence="1 2">
    <name type="scientific">Phytophthora megakarya</name>
    <dbReference type="NCBI Taxonomy" id="4795"/>
    <lineage>
        <taxon>Eukaryota</taxon>
        <taxon>Sar</taxon>
        <taxon>Stramenopiles</taxon>
        <taxon>Oomycota</taxon>
        <taxon>Peronosporomycetes</taxon>
        <taxon>Peronosporales</taxon>
        <taxon>Peronosporaceae</taxon>
        <taxon>Phytophthora</taxon>
    </lineage>
</organism>
<proteinExistence type="predicted"/>
<name>A0A225W5G6_9STRA</name>
<protein>
    <submittedName>
        <fullName evidence="1">Uncharacterized protein</fullName>
    </submittedName>
</protein>
<accession>A0A225W5G6</accession>